<evidence type="ECO:0000313" key="3">
    <source>
        <dbReference type="Proteomes" id="UP000663829"/>
    </source>
</evidence>
<accession>A0A814KDD0</accession>
<gene>
    <name evidence="1" type="ORF">GPM918_LOCUS16128</name>
    <name evidence="2" type="ORF">SRO942_LOCUS16128</name>
</gene>
<organism evidence="1 3">
    <name type="scientific">Didymodactylos carnosus</name>
    <dbReference type="NCBI Taxonomy" id="1234261"/>
    <lineage>
        <taxon>Eukaryota</taxon>
        <taxon>Metazoa</taxon>
        <taxon>Spiralia</taxon>
        <taxon>Gnathifera</taxon>
        <taxon>Rotifera</taxon>
        <taxon>Eurotatoria</taxon>
        <taxon>Bdelloidea</taxon>
        <taxon>Philodinida</taxon>
        <taxon>Philodinidae</taxon>
        <taxon>Didymodactylos</taxon>
    </lineage>
</organism>
<keyword evidence="3" id="KW-1185">Reference proteome</keyword>
<name>A0A814KDD0_9BILA</name>
<sequence>MPSRRVGERKCRTSSWRKKELTLLSLRITLLQSFTCLHSELEILTGRKFWPDPIMKVSGPSLARPDQTWNLPRPMAENVEIDYYSKVRPYWDNDRDIGTFSDHLTVWLDLFIGRPEESIRLKAIFQRFIQPLNTLDQEEEAYDNPMTLLEDPRILEELKDRVYCLKPFFEVDACLAFIRENDGKKIFFIASGTMGEKIVPQIADLPQIHGIYIFCGNISYHAQGWAGNYVEHISAMLDHQDNLLIRMTKDISAYLEDKGDHYMKLLETFKAKTCYAWGIKLSMRQEKWGGRCYQEPRARLMNKFIIADTSYEDDHP</sequence>
<dbReference type="Proteomes" id="UP000663829">
    <property type="component" value="Unassembled WGS sequence"/>
</dbReference>
<proteinExistence type="predicted"/>
<dbReference type="EMBL" id="CAJOBC010004175">
    <property type="protein sequence ID" value="CAF3817672.1"/>
    <property type="molecule type" value="Genomic_DNA"/>
</dbReference>
<dbReference type="OrthoDB" id="9997315at2759"/>
<dbReference type="Proteomes" id="UP000681722">
    <property type="component" value="Unassembled WGS sequence"/>
</dbReference>
<protein>
    <submittedName>
        <fullName evidence="1">Uncharacterized protein</fullName>
    </submittedName>
</protein>
<evidence type="ECO:0000313" key="2">
    <source>
        <dbReference type="EMBL" id="CAF3817672.1"/>
    </source>
</evidence>
<dbReference type="EMBL" id="CAJNOQ010004175">
    <property type="protein sequence ID" value="CAF1047937.1"/>
    <property type="molecule type" value="Genomic_DNA"/>
</dbReference>
<evidence type="ECO:0000313" key="1">
    <source>
        <dbReference type="EMBL" id="CAF1047937.1"/>
    </source>
</evidence>
<dbReference type="AlphaFoldDB" id="A0A814KDD0"/>
<comment type="caution">
    <text evidence="1">The sequence shown here is derived from an EMBL/GenBank/DDBJ whole genome shotgun (WGS) entry which is preliminary data.</text>
</comment>
<reference evidence="1" key="1">
    <citation type="submission" date="2021-02" db="EMBL/GenBank/DDBJ databases">
        <authorList>
            <person name="Nowell W R."/>
        </authorList>
    </citation>
    <scope>NUCLEOTIDE SEQUENCE</scope>
</reference>